<feature type="compositionally biased region" description="Basic and acidic residues" evidence="1">
    <location>
        <begin position="165"/>
        <end position="174"/>
    </location>
</feature>
<accession>A0A6C0G5F0</accession>
<dbReference type="Pfam" id="PF07454">
    <property type="entry name" value="SpoIIP"/>
    <property type="match status" value="1"/>
</dbReference>
<dbReference type="InterPro" id="IPR010897">
    <property type="entry name" value="Spore_II_P"/>
</dbReference>
<organism evidence="3 4">
    <name type="scientific">Paenibacillus lycopersici</name>
    <dbReference type="NCBI Taxonomy" id="2704462"/>
    <lineage>
        <taxon>Bacteria</taxon>
        <taxon>Bacillati</taxon>
        <taxon>Bacillota</taxon>
        <taxon>Bacilli</taxon>
        <taxon>Bacillales</taxon>
        <taxon>Paenibacillaceae</taxon>
        <taxon>Paenibacillus</taxon>
    </lineage>
</organism>
<dbReference type="GO" id="GO:0005524">
    <property type="term" value="F:ATP binding"/>
    <property type="evidence" value="ECO:0007669"/>
    <property type="project" value="InterPro"/>
</dbReference>
<keyword evidence="2" id="KW-0472">Membrane</keyword>
<dbReference type="KEGG" id="plyc:GXP70_10125"/>
<evidence type="ECO:0000313" key="3">
    <source>
        <dbReference type="EMBL" id="QHT60265.1"/>
    </source>
</evidence>
<name>A0A6C0G5F0_9BACL</name>
<reference evidence="3 4" key="1">
    <citation type="submission" date="2020-01" db="EMBL/GenBank/DDBJ databases">
        <title>Paenibacillus sp. nov., isolated from tomato rhizosphere.</title>
        <authorList>
            <person name="Weon H.-Y."/>
            <person name="Lee S.A."/>
        </authorList>
    </citation>
    <scope>NUCLEOTIDE SEQUENCE [LARGE SCALE GENOMIC DNA]</scope>
    <source>
        <strain evidence="3 4">12200R-189</strain>
    </source>
</reference>
<dbReference type="Proteomes" id="UP000476064">
    <property type="component" value="Chromosome"/>
</dbReference>
<sequence length="457" mass="48290">MKRIIMTLNLGKSSLRLRRLLVAGRTFALLSLGSMVLVLVVGIGMIVQQKASTSPVSSMKGFAASVGNGLFADMLAMEMPGTAKPDEPSSISGHRIGSFLVRLLTDINPDDPKSLLASQYPGLDSDKATLLQGGTGEGAAVEPEDHESIPDNGGNDADTTDGLSDADRPDHDPGDTGSADTGSVDSGNDGQSSGGKFGDAPGNTSGDTPGEASGGKPGDTAGTDSGSGKPVPADPAKPTTGGKNVVFIYHSHARESWYPEVSNKKLPESPTTNITLLGKRLAEDLGKVGIGALHSGTDYPTAIKNYNWNLSYKYSKQSVLAALSTNKELKFFFDIHRDSKRRKDTTVTIDGKDYAQVFLIIGHANPNWEKNEAFASSINDKLNSQYPGLSHGIWAKTTASGNGEYNQSIAPDSVLIEVGGVDNTLAESYRTIDVLAKVISDLYWQDEKVSAPQTKTK</sequence>
<dbReference type="NCBIfam" id="TIGR02867">
    <property type="entry name" value="spore_II_P"/>
    <property type="match status" value="1"/>
</dbReference>
<feature type="region of interest" description="Disordered" evidence="1">
    <location>
        <begin position="127"/>
        <end position="243"/>
    </location>
</feature>
<gene>
    <name evidence="3" type="ORF">GXP70_10125</name>
</gene>
<dbReference type="PROSITE" id="PS50861">
    <property type="entry name" value="AA_TRNA_LIGASE_II_GLYAB"/>
    <property type="match status" value="1"/>
</dbReference>
<dbReference type="GO" id="GO:0004820">
    <property type="term" value="F:glycine-tRNA ligase activity"/>
    <property type="evidence" value="ECO:0007669"/>
    <property type="project" value="InterPro"/>
</dbReference>
<dbReference type="InterPro" id="IPR006194">
    <property type="entry name" value="Gly-tRNA-synth_heterodimer"/>
</dbReference>
<feature type="compositionally biased region" description="Low complexity" evidence="1">
    <location>
        <begin position="151"/>
        <end position="162"/>
    </location>
</feature>
<dbReference type="EMBL" id="CP048209">
    <property type="protein sequence ID" value="QHT60265.1"/>
    <property type="molecule type" value="Genomic_DNA"/>
</dbReference>
<feature type="compositionally biased region" description="Polar residues" evidence="1">
    <location>
        <begin position="178"/>
        <end position="191"/>
    </location>
</feature>
<dbReference type="GO" id="GO:0006426">
    <property type="term" value="P:glycyl-tRNA aminoacylation"/>
    <property type="evidence" value="ECO:0007669"/>
    <property type="project" value="InterPro"/>
</dbReference>
<keyword evidence="2" id="KW-0812">Transmembrane</keyword>
<dbReference type="GO" id="GO:0005737">
    <property type="term" value="C:cytoplasm"/>
    <property type="evidence" value="ECO:0007669"/>
    <property type="project" value="InterPro"/>
</dbReference>
<feature type="transmembrane region" description="Helical" evidence="2">
    <location>
        <begin position="20"/>
        <end position="47"/>
    </location>
</feature>
<keyword evidence="4" id="KW-1185">Reference proteome</keyword>
<evidence type="ECO:0000313" key="4">
    <source>
        <dbReference type="Proteomes" id="UP000476064"/>
    </source>
</evidence>
<keyword evidence="2" id="KW-1133">Transmembrane helix</keyword>
<evidence type="ECO:0000256" key="2">
    <source>
        <dbReference type="SAM" id="Phobius"/>
    </source>
</evidence>
<protein>
    <submittedName>
        <fullName evidence="3">Stage II sporulation protein P</fullName>
    </submittedName>
</protein>
<proteinExistence type="predicted"/>
<evidence type="ECO:0000256" key="1">
    <source>
        <dbReference type="SAM" id="MobiDB-lite"/>
    </source>
</evidence>
<dbReference type="RefSeq" id="WP_162356345.1">
    <property type="nucleotide sequence ID" value="NZ_CP048209.1"/>
</dbReference>
<dbReference type="AlphaFoldDB" id="A0A6C0G5F0"/>